<keyword evidence="2" id="KW-0479">Metal-binding</keyword>
<dbReference type="InterPro" id="IPR027806">
    <property type="entry name" value="HARBI1_dom"/>
</dbReference>
<dbReference type="GO" id="GO:0046872">
    <property type="term" value="F:metal ion binding"/>
    <property type="evidence" value="ECO:0007669"/>
    <property type="project" value="UniProtKB-KW"/>
</dbReference>
<evidence type="ECO:0000259" key="3">
    <source>
        <dbReference type="Pfam" id="PF13359"/>
    </source>
</evidence>
<evidence type="ECO:0000313" key="4">
    <source>
        <dbReference type="EMBL" id="OBZ79944.1"/>
    </source>
</evidence>
<name>A0A1C7MXW7_GRIFR</name>
<gene>
    <name evidence="4" type="ORF">A0H81_01085</name>
</gene>
<reference evidence="4 5" key="1">
    <citation type="submission" date="2016-03" db="EMBL/GenBank/DDBJ databases">
        <title>Whole genome sequencing of Grifola frondosa 9006-11.</title>
        <authorList>
            <person name="Min B."/>
            <person name="Park H."/>
            <person name="Kim J.-G."/>
            <person name="Cho H."/>
            <person name="Oh Y.-L."/>
            <person name="Kong W.-S."/>
            <person name="Choi I.-G."/>
        </authorList>
    </citation>
    <scope>NUCLEOTIDE SEQUENCE [LARGE SCALE GENOMIC DNA]</scope>
    <source>
        <strain evidence="4 5">9006-11</strain>
    </source>
</reference>
<organism evidence="4 5">
    <name type="scientific">Grifola frondosa</name>
    <name type="common">Maitake</name>
    <name type="synonym">Polyporus frondosus</name>
    <dbReference type="NCBI Taxonomy" id="5627"/>
    <lineage>
        <taxon>Eukaryota</taxon>
        <taxon>Fungi</taxon>
        <taxon>Dikarya</taxon>
        <taxon>Basidiomycota</taxon>
        <taxon>Agaricomycotina</taxon>
        <taxon>Agaricomycetes</taxon>
        <taxon>Polyporales</taxon>
        <taxon>Grifolaceae</taxon>
        <taxon>Grifola</taxon>
    </lineage>
</organism>
<dbReference type="STRING" id="5627.A0A1C7MXW7"/>
<evidence type="ECO:0000313" key="5">
    <source>
        <dbReference type="Proteomes" id="UP000092993"/>
    </source>
</evidence>
<dbReference type="Pfam" id="PF13359">
    <property type="entry name" value="DDE_Tnp_4"/>
    <property type="match status" value="1"/>
</dbReference>
<protein>
    <recommendedName>
        <fullName evidence="3">DDE Tnp4 domain-containing protein</fullName>
    </recommendedName>
</protein>
<comment type="cofactor">
    <cofactor evidence="1">
        <name>a divalent metal cation</name>
        <dbReference type="ChEBI" id="CHEBI:60240"/>
    </cofactor>
</comment>
<dbReference type="OMA" id="ESPIYGV"/>
<keyword evidence="5" id="KW-1185">Reference proteome</keyword>
<comment type="caution">
    <text evidence="4">The sequence shown here is derived from an EMBL/GenBank/DDBJ whole genome shotgun (WGS) entry which is preliminary data.</text>
</comment>
<proteinExistence type="predicted"/>
<sequence length="269" mass="29902">MFDTILDLIKDNPVFLNNSNNPQTDTKVQLAVYLNRVSHYGNAVSVPALAEWASISTGSVKNFTHRVMTAILDLHAVAFAPLSDSEIQAAKKWIADRTTPAWSGGYMGVDGSGIGIFRKPAFFGEDYFNRSGDYTIACQFIFVLATLLLVDYVVGDIGSTHDAEAFWNSSIHLTDGRAAFLGKNEWLWADSAYPAETWLVPLTRSQQTSLRELRISINDDKGHDHACLWIQSCLILHNLIIRQNATDLRTDWEAFDEDEVAAVLSTAEN</sequence>
<evidence type="ECO:0000256" key="1">
    <source>
        <dbReference type="ARBA" id="ARBA00001968"/>
    </source>
</evidence>
<dbReference type="AlphaFoldDB" id="A0A1C7MXW7"/>
<feature type="non-terminal residue" evidence="4">
    <location>
        <position position="269"/>
    </location>
</feature>
<evidence type="ECO:0000256" key="2">
    <source>
        <dbReference type="ARBA" id="ARBA00022723"/>
    </source>
</evidence>
<dbReference type="Proteomes" id="UP000092993">
    <property type="component" value="Unassembled WGS sequence"/>
</dbReference>
<feature type="domain" description="DDE Tnp4" evidence="3">
    <location>
        <begin position="109"/>
        <end position="203"/>
    </location>
</feature>
<dbReference type="OrthoDB" id="3246760at2759"/>
<dbReference type="EMBL" id="LUGG01000001">
    <property type="protein sequence ID" value="OBZ79944.1"/>
    <property type="molecule type" value="Genomic_DNA"/>
</dbReference>
<accession>A0A1C7MXW7</accession>